<organism evidence="1">
    <name type="scientific">Siphoviridae sp. ct8aS59</name>
    <dbReference type="NCBI Taxonomy" id="2825365"/>
    <lineage>
        <taxon>Viruses</taxon>
        <taxon>Duplodnaviria</taxon>
        <taxon>Heunggongvirae</taxon>
        <taxon>Uroviricota</taxon>
        <taxon>Caudoviricetes</taxon>
    </lineage>
</organism>
<dbReference type="EMBL" id="BK015922">
    <property type="protein sequence ID" value="DAF85304.1"/>
    <property type="molecule type" value="Genomic_DNA"/>
</dbReference>
<proteinExistence type="predicted"/>
<sequence length="149" mass="17716">MKPVQLEFDFGELPNEEAEKLKPALPHFDNPKCDNERLLNYQWAYKENGDQNALNSMYTLGYKIALKYISTKAQKNRHIEELCRSDKEEKAHNAITYIIARYLKVSDFAISESFTAYLYLRIQHELFYTRKVDKIVQFVDMETFYRGKQ</sequence>
<name>A0A8S5TSZ2_9CAUD</name>
<evidence type="ECO:0000313" key="1">
    <source>
        <dbReference type="EMBL" id="DAF85304.1"/>
    </source>
</evidence>
<protein>
    <submittedName>
        <fullName evidence="1">Uncharacterized protein</fullName>
    </submittedName>
</protein>
<accession>A0A8S5TSZ2</accession>
<reference evidence="1" key="1">
    <citation type="journal article" date="2021" name="Proc. Natl. Acad. Sci. U.S.A.">
        <title>A Catalog of Tens of Thousands of Viruses from Human Metagenomes Reveals Hidden Associations with Chronic Diseases.</title>
        <authorList>
            <person name="Tisza M.J."/>
            <person name="Buck C.B."/>
        </authorList>
    </citation>
    <scope>NUCLEOTIDE SEQUENCE</scope>
    <source>
        <strain evidence="1">Ct8aS59</strain>
    </source>
</reference>